<dbReference type="EMBL" id="FN430319">
    <property type="protein sequence ID" value="CAZ83993.1"/>
    <property type="molecule type" value="Genomic_DNA"/>
</dbReference>
<evidence type="ECO:0000256" key="1">
    <source>
        <dbReference type="SAM" id="SignalP"/>
    </source>
</evidence>
<proteinExistence type="predicted"/>
<evidence type="ECO:0000313" key="2">
    <source>
        <dbReference type="EMBL" id="CAZ83993.1"/>
    </source>
</evidence>
<keyword evidence="1" id="KW-0732">Signal</keyword>
<dbReference type="AlphaFoldDB" id="D5GHK0"/>
<accession>D5GHK0</accession>
<gene>
    <name evidence="2" type="ORF">GSTUM_00007954001</name>
</gene>
<protein>
    <submittedName>
        <fullName evidence="2">(Perigord truffle) hypothetical protein</fullName>
    </submittedName>
</protein>
<sequence length="145" mass="16618">MMRRVCLAAWFFFYPLQTLEILPPTVIYHMKYYEPAPMLIKITLIGSNQSRHSEERRSARFLTSPSSPHKDNKLLYEYKYSMLNLTGHPSPSKDTAQLSLTPSFNRSQVITAQVAGKITLLTRPGTKILYGSLTVLLHTQYLLAR</sequence>
<organism evidence="2 3">
    <name type="scientific">Tuber melanosporum (strain Mel28)</name>
    <name type="common">Perigord black truffle</name>
    <dbReference type="NCBI Taxonomy" id="656061"/>
    <lineage>
        <taxon>Eukaryota</taxon>
        <taxon>Fungi</taxon>
        <taxon>Dikarya</taxon>
        <taxon>Ascomycota</taxon>
        <taxon>Pezizomycotina</taxon>
        <taxon>Pezizomycetes</taxon>
        <taxon>Pezizales</taxon>
        <taxon>Tuberaceae</taxon>
        <taxon>Tuber</taxon>
    </lineage>
</organism>
<feature type="signal peptide" evidence="1">
    <location>
        <begin position="1"/>
        <end position="18"/>
    </location>
</feature>
<dbReference type="RefSeq" id="XP_002839802.1">
    <property type="nucleotide sequence ID" value="XM_002839756.1"/>
</dbReference>
<reference evidence="2 3" key="1">
    <citation type="journal article" date="2010" name="Nature">
        <title>Perigord black truffle genome uncovers evolutionary origins and mechanisms of symbiosis.</title>
        <authorList>
            <person name="Martin F."/>
            <person name="Kohler A."/>
            <person name="Murat C."/>
            <person name="Balestrini R."/>
            <person name="Coutinho P.M."/>
            <person name="Jaillon O."/>
            <person name="Montanini B."/>
            <person name="Morin E."/>
            <person name="Noel B."/>
            <person name="Percudani R."/>
            <person name="Porcel B."/>
            <person name="Rubini A."/>
            <person name="Amicucci A."/>
            <person name="Amselem J."/>
            <person name="Anthouard V."/>
            <person name="Arcioni S."/>
            <person name="Artiguenave F."/>
            <person name="Aury J.M."/>
            <person name="Ballario P."/>
            <person name="Bolchi A."/>
            <person name="Brenna A."/>
            <person name="Brun A."/>
            <person name="Buee M."/>
            <person name="Cantarel B."/>
            <person name="Chevalier G."/>
            <person name="Couloux A."/>
            <person name="Da Silva C."/>
            <person name="Denoeud F."/>
            <person name="Duplessis S."/>
            <person name="Ghignone S."/>
            <person name="Hilselberger B."/>
            <person name="Iotti M."/>
            <person name="Marcais B."/>
            <person name="Mello A."/>
            <person name="Miranda M."/>
            <person name="Pacioni G."/>
            <person name="Quesneville H."/>
            <person name="Riccioni C."/>
            <person name="Ruotolo R."/>
            <person name="Splivallo R."/>
            <person name="Stocchi V."/>
            <person name="Tisserant E."/>
            <person name="Viscomi A.R."/>
            <person name="Zambonelli A."/>
            <person name="Zampieri E."/>
            <person name="Henrissat B."/>
            <person name="Lebrun M.H."/>
            <person name="Paolocci F."/>
            <person name="Bonfante P."/>
            <person name="Ottonello S."/>
            <person name="Wincker P."/>
        </authorList>
    </citation>
    <scope>NUCLEOTIDE SEQUENCE [LARGE SCALE GENOMIC DNA]</scope>
    <source>
        <strain evidence="2 3">Mel28</strain>
    </source>
</reference>
<evidence type="ECO:0000313" key="3">
    <source>
        <dbReference type="Proteomes" id="UP000006911"/>
    </source>
</evidence>
<keyword evidence="3" id="KW-1185">Reference proteome</keyword>
<name>D5GHK0_TUBMM</name>
<dbReference type="GeneID" id="9183647"/>
<dbReference type="Proteomes" id="UP000006911">
    <property type="component" value="Unassembled WGS sequence"/>
</dbReference>
<dbReference type="KEGG" id="tml:GSTUM_00007954001"/>
<dbReference type="InParanoid" id="D5GHK0"/>
<dbReference type="HOGENOM" id="CLU_1788229_0_0_1"/>
<feature type="chain" id="PRO_5003072740" evidence="1">
    <location>
        <begin position="19"/>
        <end position="145"/>
    </location>
</feature>